<dbReference type="AlphaFoldDB" id="A0A1M5HNL7"/>
<feature type="domain" description="HTH arsR-type" evidence="2">
    <location>
        <begin position="1"/>
        <end position="94"/>
    </location>
</feature>
<dbReference type="InterPro" id="IPR001845">
    <property type="entry name" value="HTH_ArsR_DNA-bd_dom"/>
</dbReference>
<dbReference type="CDD" id="cd00090">
    <property type="entry name" value="HTH_ARSR"/>
    <property type="match status" value="1"/>
</dbReference>
<dbReference type="STRING" id="1206085.SAMN05443575_1582"/>
<dbReference type="SMART" id="SM00418">
    <property type="entry name" value="HTH_ARSR"/>
    <property type="match status" value="1"/>
</dbReference>
<dbReference type="Gene3D" id="1.10.10.10">
    <property type="entry name" value="Winged helix-like DNA-binding domain superfamily/Winged helix DNA-binding domain"/>
    <property type="match status" value="1"/>
</dbReference>
<dbReference type="InterPro" id="IPR036390">
    <property type="entry name" value="WH_DNA-bd_sf"/>
</dbReference>
<dbReference type="NCBIfam" id="NF033788">
    <property type="entry name" value="HTH_metalloreg"/>
    <property type="match status" value="1"/>
</dbReference>
<dbReference type="RefSeq" id="WP_073388302.1">
    <property type="nucleotide sequence ID" value="NZ_FQVU01000002.1"/>
</dbReference>
<keyword evidence="4" id="KW-1185">Reference proteome</keyword>
<evidence type="ECO:0000313" key="4">
    <source>
        <dbReference type="Proteomes" id="UP000186132"/>
    </source>
</evidence>
<sequence length="123" mass="13650">MPNHLTEVDRVLHALADPTRRAIVERLGTGPLSVSELADPLPMSMPALLQHLRVLQEVGVVTSEKVGRVRTCRLDVTTLTTVEDWIGERKRGWAHRLDRLGDFLAEPDLPPPGGGDRSREDES</sequence>
<dbReference type="SUPFAM" id="SSF46785">
    <property type="entry name" value="Winged helix' DNA-binding domain"/>
    <property type="match status" value="1"/>
</dbReference>
<evidence type="ECO:0000259" key="2">
    <source>
        <dbReference type="PROSITE" id="PS50987"/>
    </source>
</evidence>
<reference evidence="3 4" key="1">
    <citation type="submission" date="2016-11" db="EMBL/GenBank/DDBJ databases">
        <authorList>
            <person name="Jaros S."/>
            <person name="Januszkiewicz K."/>
            <person name="Wedrychowicz H."/>
        </authorList>
    </citation>
    <scope>NUCLEOTIDE SEQUENCE [LARGE SCALE GENOMIC DNA]</scope>
    <source>
        <strain evidence="3 4">DSM 45627</strain>
    </source>
</reference>
<evidence type="ECO:0000256" key="1">
    <source>
        <dbReference type="SAM" id="MobiDB-lite"/>
    </source>
</evidence>
<gene>
    <name evidence="3" type="ORF">SAMN05443575_1582</name>
</gene>
<evidence type="ECO:0000313" key="3">
    <source>
        <dbReference type="EMBL" id="SHG17546.1"/>
    </source>
</evidence>
<accession>A0A1M5HNL7</accession>
<protein>
    <submittedName>
        <fullName evidence="3">Transcriptional regulator, ArsR family</fullName>
    </submittedName>
</protein>
<dbReference type="PRINTS" id="PR00778">
    <property type="entry name" value="HTHARSR"/>
</dbReference>
<dbReference type="Pfam" id="PF12840">
    <property type="entry name" value="HTH_20"/>
    <property type="match status" value="1"/>
</dbReference>
<proteinExistence type="predicted"/>
<dbReference type="PROSITE" id="PS50987">
    <property type="entry name" value="HTH_ARSR_2"/>
    <property type="match status" value="1"/>
</dbReference>
<dbReference type="OrthoDB" id="9806976at2"/>
<dbReference type="InterPro" id="IPR011991">
    <property type="entry name" value="ArsR-like_HTH"/>
</dbReference>
<dbReference type="EMBL" id="FQVU01000002">
    <property type="protein sequence ID" value="SHG17546.1"/>
    <property type="molecule type" value="Genomic_DNA"/>
</dbReference>
<dbReference type="Proteomes" id="UP000186132">
    <property type="component" value="Unassembled WGS sequence"/>
</dbReference>
<dbReference type="InterPro" id="IPR036388">
    <property type="entry name" value="WH-like_DNA-bd_sf"/>
</dbReference>
<feature type="region of interest" description="Disordered" evidence="1">
    <location>
        <begin position="104"/>
        <end position="123"/>
    </location>
</feature>
<dbReference type="GO" id="GO:0003700">
    <property type="term" value="F:DNA-binding transcription factor activity"/>
    <property type="evidence" value="ECO:0007669"/>
    <property type="project" value="InterPro"/>
</dbReference>
<dbReference type="PANTHER" id="PTHR38600:SF2">
    <property type="entry name" value="SLL0088 PROTEIN"/>
    <property type="match status" value="1"/>
</dbReference>
<dbReference type="PANTHER" id="PTHR38600">
    <property type="entry name" value="TRANSCRIPTIONAL REGULATORY PROTEIN"/>
    <property type="match status" value="1"/>
</dbReference>
<name>A0A1M5HNL7_9ACTN</name>
<organism evidence="3 4">
    <name type="scientific">Jatrophihabitans endophyticus</name>
    <dbReference type="NCBI Taxonomy" id="1206085"/>
    <lineage>
        <taxon>Bacteria</taxon>
        <taxon>Bacillati</taxon>
        <taxon>Actinomycetota</taxon>
        <taxon>Actinomycetes</taxon>
        <taxon>Jatrophihabitantales</taxon>
        <taxon>Jatrophihabitantaceae</taxon>
        <taxon>Jatrophihabitans</taxon>
    </lineage>
</organism>